<reference evidence="1 2" key="1">
    <citation type="submission" date="2019-02" db="EMBL/GenBank/DDBJ databases">
        <title>Genome sequencing of the rare red list fungi Bondarzewia mesenterica.</title>
        <authorList>
            <person name="Buettner E."/>
            <person name="Kellner H."/>
        </authorList>
    </citation>
    <scope>NUCLEOTIDE SEQUENCE [LARGE SCALE GENOMIC DNA]</scope>
    <source>
        <strain evidence="1 2">DSM 108281</strain>
    </source>
</reference>
<dbReference type="GO" id="GO:0072546">
    <property type="term" value="C:EMC complex"/>
    <property type="evidence" value="ECO:0007669"/>
    <property type="project" value="InterPro"/>
</dbReference>
<accession>A0A4S4LD93</accession>
<evidence type="ECO:0000313" key="2">
    <source>
        <dbReference type="Proteomes" id="UP000310158"/>
    </source>
</evidence>
<protein>
    <submittedName>
        <fullName evidence="1">Uncharacterized protein</fullName>
    </submittedName>
</protein>
<keyword evidence="2" id="KW-1185">Reference proteome</keyword>
<organism evidence="1 2">
    <name type="scientific">Bondarzewia mesenterica</name>
    <dbReference type="NCBI Taxonomy" id="1095465"/>
    <lineage>
        <taxon>Eukaryota</taxon>
        <taxon>Fungi</taxon>
        <taxon>Dikarya</taxon>
        <taxon>Basidiomycota</taxon>
        <taxon>Agaricomycotina</taxon>
        <taxon>Agaricomycetes</taxon>
        <taxon>Russulales</taxon>
        <taxon>Bondarzewiaceae</taxon>
        <taxon>Bondarzewia</taxon>
    </lineage>
</organism>
<comment type="caution">
    <text evidence="1">The sequence shown here is derived from an EMBL/GenBank/DDBJ whole genome shotgun (WGS) entry which is preliminary data.</text>
</comment>
<gene>
    <name evidence="1" type="ORF">EW146_g8797</name>
</gene>
<dbReference type="PANTHER" id="PTHR12941:SF10">
    <property type="entry name" value="ER MEMBRANE PROTEIN COMPLEX SUBUNIT 8_9 HOMOLOG"/>
    <property type="match status" value="1"/>
</dbReference>
<dbReference type="Proteomes" id="UP000310158">
    <property type="component" value="Unassembled WGS sequence"/>
</dbReference>
<name>A0A4S4LD93_9AGAM</name>
<dbReference type="AlphaFoldDB" id="A0A4S4LD93"/>
<sequence length="125" mass="13571">MLSALLRYYQASDRVDESTLRPVGERVAAKVKEGFADAIAVVIDGTKLSVENEPALIPYLPTSSSSTTFRPASPALLHVTPSAPALGLHLSRARVPFGDFDDHLEDVTVDWLRNGPIKEILDTSK</sequence>
<evidence type="ECO:0000313" key="1">
    <source>
        <dbReference type="EMBL" id="THH09071.1"/>
    </source>
</evidence>
<dbReference type="Pfam" id="PF03665">
    <property type="entry name" value="UPF0172"/>
    <property type="match status" value="1"/>
</dbReference>
<proteinExistence type="predicted"/>
<dbReference type="OrthoDB" id="194468at2759"/>
<dbReference type="InterPro" id="IPR005366">
    <property type="entry name" value="EMC8/9"/>
</dbReference>
<dbReference type="PANTHER" id="PTHR12941">
    <property type="entry name" value="ER MEMBRANE PROTEIN COMPLEX"/>
    <property type="match status" value="1"/>
</dbReference>
<dbReference type="EMBL" id="SGPL01000658">
    <property type="protein sequence ID" value="THH09071.1"/>
    <property type="molecule type" value="Genomic_DNA"/>
</dbReference>